<dbReference type="AlphaFoldDB" id="A0A4X1SJF4"/>
<dbReference type="Ensembl" id="ENSSSCT00065085959.1">
    <property type="protein sequence ID" value="ENSSSCP00065037578.1"/>
    <property type="gene ID" value="ENSSSCG00065062668.1"/>
</dbReference>
<dbReference type="Proteomes" id="UP000694728">
    <property type="component" value="Unplaced"/>
</dbReference>
<dbReference type="Gene3D" id="3.10.450.80">
    <property type="match status" value="1"/>
</dbReference>
<dbReference type="ExpressionAtlas" id="A0A4X1SJF4">
    <property type="expression patterns" value="baseline and differential"/>
</dbReference>
<dbReference type="GO" id="GO:0003735">
    <property type="term" value="F:structural constituent of ribosome"/>
    <property type="evidence" value="ECO:0007669"/>
    <property type="project" value="InterPro"/>
</dbReference>
<dbReference type="Proteomes" id="UP000694727">
    <property type="component" value="Unplaced"/>
</dbReference>
<dbReference type="Ensembl" id="ENSSSCT00035027852.1">
    <property type="protein sequence ID" value="ENSSSCP00035010689.1"/>
    <property type="gene ID" value="ENSSSCG00035021367.1"/>
</dbReference>
<keyword evidence="4 5" id="KW-0687">Ribonucleoprotein</keyword>
<feature type="region of interest" description="Disordered" evidence="6">
    <location>
        <begin position="1"/>
        <end position="23"/>
    </location>
</feature>
<dbReference type="SMR" id="A0A4X1SJF4"/>
<sequence length="299" mass="33498">LIPGPGGPGARRRSAPLCRPGSTHPRLAAAAQAVPPLGAATQRRLGPLHPARVREARRGPTAPRLRYLRFQRPCVLWAFILTQAPDVPDRGTQPRPTPAETVLTTSNWLAELRGPRAHTPPARPSGRRLALPRRVGRRPGVAARLLLGRGAVAQAQFLLPSRSSFSGEARAERDPERGHRFYCIHRENTPVAKMVNVPKTRRTFCKKCGKHQPHKVTQYKKGKDSLYAQGKRRYDRKQSGYGGQTKPIFRKKAKTTKKIVLRLECVEPNCRSKRMLAIKRCKHFELGGDKKRKGQVIQF</sequence>
<dbReference type="GO" id="GO:0005840">
    <property type="term" value="C:ribosome"/>
    <property type="evidence" value="ECO:0007669"/>
    <property type="project" value="UniProtKB-KW"/>
</dbReference>
<evidence type="ECO:0000256" key="2">
    <source>
        <dbReference type="ARBA" id="ARBA00011133"/>
    </source>
</evidence>
<organism evidence="7 8">
    <name type="scientific">Sus scrofa</name>
    <name type="common">Pig</name>
    <dbReference type="NCBI Taxonomy" id="9823"/>
    <lineage>
        <taxon>Eukaryota</taxon>
        <taxon>Metazoa</taxon>
        <taxon>Chordata</taxon>
        <taxon>Craniata</taxon>
        <taxon>Vertebrata</taxon>
        <taxon>Euteleostomi</taxon>
        <taxon>Mammalia</taxon>
        <taxon>Eutheria</taxon>
        <taxon>Laurasiatheria</taxon>
        <taxon>Artiodactyla</taxon>
        <taxon>Suina</taxon>
        <taxon>Suidae</taxon>
        <taxon>Sus</taxon>
    </lineage>
</organism>
<accession>A0A4X1SJF4</accession>
<evidence type="ECO:0000256" key="5">
    <source>
        <dbReference type="RuleBase" id="RU000666"/>
    </source>
</evidence>
<dbReference type="InterPro" id="IPR000552">
    <property type="entry name" value="Ribosomal_eL44"/>
</dbReference>
<dbReference type="Proteomes" id="UP000694724">
    <property type="component" value="Unplaced"/>
</dbReference>
<evidence type="ECO:0000256" key="6">
    <source>
        <dbReference type="SAM" id="MobiDB-lite"/>
    </source>
</evidence>
<dbReference type="FunFam" id="3.10.450.80:FF:000001">
    <property type="entry name" value="60S ribosomal protein L44"/>
    <property type="match status" value="1"/>
</dbReference>
<keyword evidence="3 5" id="KW-0689">Ribosomal protein</keyword>
<dbReference type="Ensembl" id="ENSSSCT00070002615.1">
    <property type="protein sequence ID" value="ENSSSCP00070002182.1"/>
    <property type="gene ID" value="ENSSSCG00070001397.1"/>
</dbReference>
<evidence type="ECO:0000313" key="8">
    <source>
        <dbReference type="Proteomes" id="UP000314985"/>
    </source>
</evidence>
<proteinExistence type="inferred from homology"/>
<evidence type="ECO:0000256" key="4">
    <source>
        <dbReference type="ARBA" id="ARBA00023274"/>
    </source>
</evidence>
<dbReference type="GO" id="GO:0006412">
    <property type="term" value="P:translation"/>
    <property type="evidence" value="ECO:0007669"/>
    <property type="project" value="InterPro"/>
</dbReference>
<dbReference type="SUPFAM" id="SSF57829">
    <property type="entry name" value="Zn-binding ribosomal proteins"/>
    <property type="match status" value="1"/>
</dbReference>
<evidence type="ECO:0000256" key="3">
    <source>
        <dbReference type="ARBA" id="ARBA00022980"/>
    </source>
</evidence>
<comment type="similarity">
    <text evidence="1 5">Belongs to the eukaryotic ribosomal protein eL42 family.</text>
</comment>
<comment type="subunit">
    <text evidence="2">Component of the large ribosomal subunit.</text>
</comment>
<dbReference type="Proteomes" id="UP000694725">
    <property type="component" value="Unplaced"/>
</dbReference>
<evidence type="ECO:0000313" key="7">
    <source>
        <dbReference type="Ensembl" id="ENSSSCP00070002182.1"/>
    </source>
</evidence>
<dbReference type="PANTHER" id="PTHR10369">
    <property type="entry name" value="60S RIBOSOMAL PROTEIN L36A/L44"/>
    <property type="match status" value="1"/>
</dbReference>
<dbReference type="Ensembl" id="ENSSSCT00055022156.1">
    <property type="protein sequence ID" value="ENSSSCP00055017550.1"/>
    <property type="gene ID" value="ENSSSCG00055011281.1"/>
</dbReference>
<dbReference type="Proteomes" id="UP000314985">
    <property type="component" value="Chromosome 1"/>
</dbReference>
<dbReference type="InterPro" id="IPR053708">
    <property type="entry name" value="Ribosomal_LSU_eL42"/>
</dbReference>
<name>A0A4X1SJF4_PIG</name>
<dbReference type="Pfam" id="PF00935">
    <property type="entry name" value="Ribosomal_L44"/>
    <property type="match status" value="1"/>
</dbReference>
<dbReference type="InterPro" id="IPR011332">
    <property type="entry name" value="Ribosomal_zn-bd"/>
</dbReference>
<evidence type="ECO:0000256" key="1">
    <source>
        <dbReference type="ARBA" id="ARBA00009364"/>
    </source>
</evidence>
<dbReference type="Ensembl" id="ENSSSCT00025097432.1">
    <property type="protein sequence ID" value="ENSSSCP00025042781.1"/>
    <property type="gene ID" value="ENSSSCG00025070954.1"/>
</dbReference>
<protein>
    <submittedName>
        <fullName evidence="7">Ribosomal protein L36a like</fullName>
    </submittedName>
</protein>
<dbReference type="Ensembl" id="ENSSSCT00045013428.1">
    <property type="protein sequence ID" value="ENSSSCP00045009268.1"/>
    <property type="gene ID" value="ENSSSCG00045007999.1"/>
</dbReference>
<dbReference type="GO" id="GO:1990904">
    <property type="term" value="C:ribonucleoprotein complex"/>
    <property type="evidence" value="ECO:0007669"/>
    <property type="project" value="UniProtKB-KW"/>
</dbReference>
<dbReference type="PROSITE" id="PS01172">
    <property type="entry name" value="RIBOSOMAL_L44E"/>
    <property type="match status" value="1"/>
</dbReference>
<reference evidence="7 8" key="1">
    <citation type="submission" date="2017-08" db="EMBL/GenBank/DDBJ databases">
        <title>USMARCv1.0.</title>
        <authorList>
            <person name="Hannum G.I."/>
            <person name="Koren S."/>
            <person name="Schroeder S.G."/>
            <person name="Chin S.C."/>
            <person name="Nonneman D.J."/>
            <person name="Becker S.A."/>
            <person name="Rosen B.D."/>
            <person name="Bickhart D.M."/>
            <person name="Putnam N.H."/>
            <person name="Green R.E."/>
            <person name="Tuggle C.K."/>
            <person name="Liu H."/>
            <person name="Rohrer G.A."/>
            <person name="Warr A."/>
            <person name="Hall R."/>
            <person name="Kim K."/>
            <person name="Hume D.A."/>
            <person name="Talbot R."/>
            <person name="Chow W."/>
            <person name="Howe K."/>
            <person name="Schwartz A.S."/>
            <person name="Watson M."/>
            <person name="Archibald A.L."/>
            <person name="Phillippy A.M."/>
            <person name="Smith T.P.L."/>
        </authorList>
    </citation>
    <scope>NUCLEOTIDE SEQUENCE [LARGE SCALE GENOMIC DNA]</scope>
</reference>
<reference evidence="7" key="2">
    <citation type="submission" date="2025-05" db="UniProtKB">
        <authorList>
            <consortium name="Ensembl"/>
        </authorList>
    </citation>
    <scope>IDENTIFICATION</scope>
</reference>
<dbReference type="Proteomes" id="UP000694720">
    <property type="component" value="Unplaced"/>
</dbReference>